<accession>A0A6J5MVD6</accession>
<proteinExistence type="predicted"/>
<organism evidence="1">
    <name type="scientific">uncultured Caudovirales phage</name>
    <dbReference type="NCBI Taxonomy" id="2100421"/>
    <lineage>
        <taxon>Viruses</taxon>
        <taxon>Duplodnaviria</taxon>
        <taxon>Heunggongvirae</taxon>
        <taxon>Uroviricota</taxon>
        <taxon>Caudoviricetes</taxon>
        <taxon>Peduoviridae</taxon>
        <taxon>Maltschvirus</taxon>
        <taxon>Maltschvirus maltsch</taxon>
    </lineage>
</organism>
<dbReference type="EMBL" id="LR796547">
    <property type="protein sequence ID" value="CAB4150894.1"/>
    <property type="molecule type" value="Genomic_DNA"/>
</dbReference>
<protein>
    <submittedName>
        <fullName evidence="1">Uncharacterized protein</fullName>
    </submittedName>
</protein>
<sequence length="150" mass="17067">MTRLGKALKLTDAVRTKSFELGGHTFKVKVPLNLELEAANKRIYDVPEDVIKARLEKMTSTLRAEKMDGVEVTNDDVIVEGKSVKETVVGVLYMERRVVEYMKFLVPETGDLENITYEEIEAEFPLQVQFELLESITNAIQPGYKDARKN</sequence>
<name>A0A6J5MVD6_9CAUD</name>
<reference evidence="1" key="1">
    <citation type="submission" date="2020-04" db="EMBL/GenBank/DDBJ databases">
        <authorList>
            <person name="Chiriac C."/>
            <person name="Salcher M."/>
            <person name="Ghai R."/>
            <person name="Kavagutti S V."/>
        </authorList>
    </citation>
    <scope>NUCLEOTIDE SEQUENCE</scope>
</reference>
<evidence type="ECO:0000313" key="1">
    <source>
        <dbReference type="EMBL" id="CAB4150894.1"/>
    </source>
</evidence>
<gene>
    <name evidence="1" type="ORF">UFOVP577_53</name>
</gene>